<sequence>MPPHPQTTETKQKLAAAGPGSSLAQLARGRKGVNGTEKTARSAVSGLGRRKRNRHVGIRAPQNKPKGQRPLPRAGATGRRGPFSFPRGVREGREVRGRGCRLTGFGSHLGRQASTPPPGRYSPRPPEAAGAGLRAREPVARGAEGRRGEAAGRRGAGGASWEIQQHGAKRPSPSRVRAAGDEASLTPRQGPRRTPQPGLLRHSLAGARSSRLSEGPCEEAAPAAAVASSSSSSPCPSLPSRPPQTAPARSPHCCPPARSRNAAPAMDRNYATSGFADPPPPPPAPPAAPAAASSAAAQPPAPAWAYEPRVPAAASSPSCSGRSSPSLKAR</sequence>
<dbReference type="RefSeq" id="XP_020041633.1">
    <property type="nucleotide sequence ID" value="XM_020186044.1"/>
</dbReference>
<feature type="region of interest" description="Disordered" evidence="1">
    <location>
        <begin position="1"/>
        <end position="330"/>
    </location>
</feature>
<feature type="compositionally biased region" description="Low complexity" evidence="1">
    <location>
        <begin position="289"/>
        <end position="298"/>
    </location>
</feature>
<feature type="compositionally biased region" description="Pro residues" evidence="1">
    <location>
        <begin position="115"/>
        <end position="126"/>
    </location>
</feature>
<evidence type="ECO:0000313" key="2">
    <source>
        <dbReference type="RefSeq" id="XP_020041633.1"/>
    </source>
</evidence>
<organism evidence="2">
    <name type="scientific">Castor canadensis</name>
    <name type="common">American beaver</name>
    <dbReference type="NCBI Taxonomy" id="51338"/>
    <lineage>
        <taxon>Eukaryota</taxon>
        <taxon>Metazoa</taxon>
        <taxon>Chordata</taxon>
        <taxon>Craniata</taxon>
        <taxon>Vertebrata</taxon>
        <taxon>Euteleostomi</taxon>
        <taxon>Mammalia</taxon>
        <taxon>Eutheria</taxon>
        <taxon>Euarchontoglires</taxon>
        <taxon>Glires</taxon>
        <taxon>Rodentia</taxon>
        <taxon>Castorimorpha</taxon>
        <taxon>Castoridae</taxon>
        <taxon>Castor</taxon>
    </lineage>
</organism>
<feature type="compositionally biased region" description="Pro residues" evidence="1">
    <location>
        <begin position="277"/>
        <end position="288"/>
    </location>
</feature>
<feature type="compositionally biased region" description="Basic and acidic residues" evidence="1">
    <location>
        <begin position="88"/>
        <end position="97"/>
    </location>
</feature>
<protein>
    <submittedName>
        <fullName evidence="2">Skin secretory protein xP2-like</fullName>
    </submittedName>
</protein>
<gene>
    <name evidence="2" type="primary">LOC109700733</name>
</gene>
<feature type="compositionally biased region" description="Basic and acidic residues" evidence="1">
    <location>
        <begin position="134"/>
        <end position="152"/>
    </location>
</feature>
<feature type="compositionally biased region" description="Basic residues" evidence="1">
    <location>
        <begin position="48"/>
        <end position="57"/>
    </location>
</feature>
<name>A0A8B7WCJ3_CASCN</name>
<feature type="compositionally biased region" description="Pro residues" evidence="1">
    <location>
        <begin position="236"/>
        <end position="245"/>
    </location>
</feature>
<feature type="compositionally biased region" description="Low complexity" evidence="1">
    <location>
        <begin position="220"/>
        <end position="235"/>
    </location>
</feature>
<accession>A0A8B7WCJ3</accession>
<dbReference type="KEGG" id="ccan:109700733"/>
<feature type="compositionally biased region" description="Low complexity" evidence="1">
    <location>
        <begin position="185"/>
        <end position="199"/>
    </location>
</feature>
<dbReference type="AlphaFoldDB" id="A0A8B7WCJ3"/>
<proteinExistence type="predicted"/>
<feature type="compositionally biased region" description="Low complexity" evidence="1">
    <location>
        <begin position="311"/>
        <end position="330"/>
    </location>
</feature>
<reference evidence="2" key="1">
    <citation type="submission" date="2025-08" db="UniProtKB">
        <authorList>
            <consortium name="RefSeq"/>
        </authorList>
    </citation>
    <scope>IDENTIFICATION</scope>
    <source>
        <tissue evidence="2">Leukocyte</tissue>
    </source>
</reference>
<evidence type="ECO:0000256" key="1">
    <source>
        <dbReference type="SAM" id="MobiDB-lite"/>
    </source>
</evidence>